<dbReference type="InterPro" id="IPR030922">
    <property type="entry name" value="LptF"/>
</dbReference>
<evidence type="ECO:0000256" key="6">
    <source>
        <dbReference type="SAM" id="Phobius"/>
    </source>
</evidence>
<dbReference type="RefSeq" id="WP_058123923.1">
    <property type="nucleotide sequence ID" value="NZ_CYRX01000031.1"/>
</dbReference>
<gene>
    <name evidence="7" type="ORF">THS5294_02398</name>
</gene>
<dbReference type="AlphaFoldDB" id="A0A0N7LTM3"/>
<feature type="transmembrane region" description="Helical" evidence="6">
    <location>
        <begin position="49"/>
        <end position="75"/>
    </location>
</feature>
<evidence type="ECO:0000313" key="7">
    <source>
        <dbReference type="EMBL" id="CUH61098.1"/>
    </source>
</evidence>
<dbReference type="GO" id="GO:0055085">
    <property type="term" value="P:transmembrane transport"/>
    <property type="evidence" value="ECO:0007669"/>
    <property type="project" value="InterPro"/>
</dbReference>
<feature type="transmembrane region" description="Helical" evidence="6">
    <location>
        <begin position="280"/>
        <end position="299"/>
    </location>
</feature>
<dbReference type="InterPro" id="IPR005495">
    <property type="entry name" value="LptG/LptF_permease"/>
</dbReference>
<evidence type="ECO:0000256" key="1">
    <source>
        <dbReference type="ARBA" id="ARBA00004651"/>
    </source>
</evidence>
<dbReference type="NCBIfam" id="TIGR04407">
    <property type="entry name" value="LptF_YjgP"/>
    <property type="match status" value="1"/>
</dbReference>
<dbReference type="GO" id="GO:0015920">
    <property type="term" value="P:lipopolysaccharide transport"/>
    <property type="evidence" value="ECO:0007669"/>
    <property type="project" value="TreeGrafter"/>
</dbReference>
<keyword evidence="3 6" id="KW-0812">Transmembrane</keyword>
<comment type="subcellular location">
    <subcellularLocation>
        <location evidence="1">Cell membrane</location>
        <topology evidence="1">Multi-pass membrane protein</topology>
    </subcellularLocation>
</comment>
<dbReference type="Proteomes" id="UP000051298">
    <property type="component" value="Unassembled WGS sequence"/>
</dbReference>
<evidence type="ECO:0000256" key="2">
    <source>
        <dbReference type="ARBA" id="ARBA00022475"/>
    </source>
</evidence>
<keyword evidence="5 6" id="KW-0472">Membrane</keyword>
<protein>
    <submittedName>
        <fullName evidence="7">Lipopolysaccharide ABC transporter permease</fullName>
    </submittedName>
</protein>
<dbReference type="STRING" id="266809.PM03_11160"/>
<dbReference type="PANTHER" id="PTHR33529:SF6">
    <property type="entry name" value="YJGP_YJGQ FAMILY PERMEASE"/>
    <property type="match status" value="1"/>
</dbReference>
<evidence type="ECO:0000256" key="5">
    <source>
        <dbReference type="ARBA" id="ARBA00023136"/>
    </source>
</evidence>
<accession>A0A0N7LTM3</accession>
<feature type="transmembrane region" description="Helical" evidence="6">
    <location>
        <begin position="7"/>
        <end position="29"/>
    </location>
</feature>
<evidence type="ECO:0000313" key="8">
    <source>
        <dbReference type="Proteomes" id="UP000051298"/>
    </source>
</evidence>
<dbReference type="eggNOG" id="COG0795">
    <property type="taxonomic scope" value="Bacteria"/>
</dbReference>
<proteinExistence type="predicted"/>
<dbReference type="Pfam" id="PF03739">
    <property type="entry name" value="LptF_LptG"/>
    <property type="match status" value="1"/>
</dbReference>
<feature type="transmembrane region" description="Helical" evidence="6">
    <location>
        <begin position="103"/>
        <end position="122"/>
    </location>
</feature>
<feature type="transmembrane region" description="Helical" evidence="6">
    <location>
        <begin position="306"/>
        <end position="323"/>
    </location>
</feature>
<reference evidence="7 8" key="1">
    <citation type="submission" date="2015-09" db="EMBL/GenBank/DDBJ databases">
        <authorList>
            <consortium name="Swine Surveillance"/>
        </authorList>
    </citation>
    <scope>NUCLEOTIDE SEQUENCE [LARGE SCALE GENOMIC DNA]</scope>
    <source>
        <strain evidence="7 8">CECT 5294</strain>
    </source>
</reference>
<sequence length="373" mass="40748">MRTFDRYILSHLLMVFGFFSLILVAVYWVNRAVSLFDRLIAGGSNVSLFLELTLLTLPSVILTVLPISALVATLYGVNRLSGESELVVAQTTGLSPWTMARPVLYFGLCVAVLLSLLAHLLVPVSRTMLVEQNQELSRDITGRFLKDGEFLHPGTGITVYVREITEQGELRGVFLQDRRDAAARTTYTAERAVLLRAGDSPRLVMFEGAAQTLHTDTRSLTVVSFADFTYDLAGLVGGPASPRKDPRSLDTATLLRADATDLARDGVKRGVYLFEGHNRFAEPIFAAALPVLAIALLMLGSFSRLGLWRQILAAVFLAILLKLTSNVVENAVRGNAGLWPLTYLPALITMGMATLALSWNAYAPRKLVRGVPA</sequence>
<evidence type="ECO:0000256" key="3">
    <source>
        <dbReference type="ARBA" id="ARBA00022692"/>
    </source>
</evidence>
<dbReference type="EMBL" id="CYRX01000031">
    <property type="protein sequence ID" value="CUH61098.1"/>
    <property type="molecule type" value="Genomic_DNA"/>
</dbReference>
<organism evidence="7 8">
    <name type="scientific">Thalassobacter stenotrophicus</name>
    <dbReference type="NCBI Taxonomy" id="266809"/>
    <lineage>
        <taxon>Bacteria</taxon>
        <taxon>Pseudomonadati</taxon>
        <taxon>Pseudomonadota</taxon>
        <taxon>Alphaproteobacteria</taxon>
        <taxon>Rhodobacterales</taxon>
        <taxon>Roseobacteraceae</taxon>
        <taxon>Thalassobacter</taxon>
    </lineage>
</organism>
<feature type="transmembrane region" description="Helical" evidence="6">
    <location>
        <begin position="343"/>
        <end position="362"/>
    </location>
</feature>
<dbReference type="GO" id="GO:0043190">
    <property type="term" value="C:ATP-binding cassette (ABC) transporter complex"/>
    <property type="evidence" value="ECO:0007669"/>
    <property type="project" value="InterPro"/>
</dbReference>
<name>A0A0N7LTM3_9RHOB</name>
<evidence type="ECO:0000256" key="4">
    <source>
        <dbReference type="ARBA" id="ARBA00022989"/>
    </source>
</evidence>
<dbReference type="PANTHER" id="PTHR33529">
    <property type="entry name" value="SLR0882 PROTEIN-RELATED"/>
    <property type="match status" value="1"/>
</dbReference>
<keyword evidence="2" id="KW-1003">Cell membrane</keyword>
<keyword evidence="4 6" id="KW-1133">Transmembrane helix</keyword>